<sequence length="201" mass="22696">MLESVRWFATRVMRRQQLGEVAADDEDSVSMEIQLQQEVHAGLKLSRESGWMRGSSCSPRCGPLHNKEAAAINDTTSAVELITNLADNQGLLSLVRWLKHKLLEHCGVANCVEDEMLKSIAGHKEFDWANGATFVRHMLKKQAIPYWEHGIGQILEESRSVNMAAPILEATTYWLRVKTNALSLLWEGEQWCILLTLVHCT</sequence>
<proteinExistence type="predicted"/>
<dbReference type="EMBL" id="GL377597">
    <property type="protein sequence ID" value="EFJ22041.1"/>
    <property type="molecule type" value="Genomic_DNA"/>
</dbReference>
<keyword evidence="2" id="KW-1185">Reference proteome</keyword>
<evidence type="ECO:0000313" key="1">
    <source>
        <dbReference type="EMBL" id="EFJ22041.1"/>
    </source>
</evidence>
<evidence type="ECO:0000313" key="2">
    <source>
        <dbReference type="Proteomes" id="UP000001514"/>
    </source>
</evidence>
<name>D8S0E8_SELML</name>
<reference evidence="1 2" key="1">
    <citation type="journal article" date="2011" name="Science">
        <title>The Selaginella genome identifies genetic changes associated with the evolution of vascular plants.</title>
        <authorList>
            <person name="Banks J.A."/>
            <person name="Nishiyama T."/>
            <person name="Hasebe M."/>
            <person name="Bowman J.L."/>
            <person name="Gribskov M."/>
            <person name="dePamphilis C."/>
            <person name="Albert V.A."/>
            <person name="Aono N."/>
            <person name="Aoyama T."/>
            <person name="Ambrose B.A."/>
            <person name="Ashton N.W."/>
            <person name="Axtell M.J."/>
            <person name="Barker E."/>
            <person name="Barker M.S."/>
            <person name="Bennetzen J.L."/>
            <person name="Bonawitz N.D."/>
            <person name="Chapple C."/>
            <person name="Cheng C."/>
            <person name="Correa L.G."/>
            <person name="Dacre M."/>
            <person name="DeBarry J."/>
            <person name="Dreyer I."/>
            <person name="Elias M."/>
            <person name="Engstrom E.M."/>
            <person name="Estelle M."/>
            <person name="Feng L."/>
            <person name="Finet C."/>
            <person name="Floyd S.K."/>
            <person name="Frommer W.B."/>
            <person name="Fujita T."/>
            <person name="Gramzow L."/>
            <person name="Gutensohn M."/>
            <person name="Harholt J."/>
            <person name="Hattori M."/>
            <person name="Heyl A."/>
            <person name="Hirai T."/>
            <person name="Hiwatashi Y."/>
            <person name="Ishikawa M."/>
            <person name="Iwata M."/>
            <person name="Karol K.G."/>
            <person name="Koehler B."/>
            <person name="Kolukisaoglu U."/>
            <person name="Kubo M."/>
            <person name="Kurata T."/>
            <person name="Lalonde S."/>
            <person name="Li K."/>
            <person name="Li Y."/>
            <person name="Litt A."/>
            <person name="Lyons E."/>
            <person name="Manning G."/>
            <person name="Maruyama T."/>
            <person name="Michael T.P."/>
            <person name="Mikami K."/>
            <person name="Miyazaki S."/>
            <person name="Morinaga S."/>
            <person name="Murata T."/>
            <person name="Mueller-Roeber B."/>
            <person name="Nelson D.R."/>
            <person name="Obara M."/>
            <person name="Oguri Y."/>
            <person name="Olmstead R.G."/>
            <person name="Onodera N."/>
            <person name="Petersen B.L."/>
            <person name="Pils B."/>
            <person name="Prigge M."/>
            <person name="Rensing S.A."/>
            <person name="Riano-Pachon D.M."/>
            <person name="Roberts A.W."/>
            <person name="Sato Y."/>
            <person name="Scheller H.V."/>
            <person name="Schulz B."/>
            <person name="Schulz C."/>
            <person name="Shakirov E.V."/>
            <person name="Shibagaki N."/>
            <person name="Shinohara N."/>
            <person name="Shippen D.E."/>
            <person name="Soerensen I."/>
            <person name="Sotooka R."/>
            <person name="Sugimoto N."/>
            <person name="Sugita M."/>
            <person name="Sumikawa N."/>
            <person name="Tanurdzic M."/>
            <person name="Theissen G."/>
            <person name="Ulvskov P."/>
            <person name="Wakazuki S."/>
            <person name="Weng J.K."/>
            <person name="Willats W.W."/>
            <person name="Wipf D."/>
            <person name="Wolf P.G."/>
            <person name="Yang L."/>
            <person name="Zimmer A.D."/>
            <person name="Zhu Q."/>
            <person name="Mitros T."/>
            <person name="Hellsten U."/>
            <person name="Loque D."/>
            <person name="Otillar R."/>
            <person name="Salamov A."/>
            <person name="Schmutz J."/>
            <person name="Shapiro H."/>
            <person name="Lindquist E."/>
            <person name="Lucas S."/>
            <person name="Rokhsar D."/>
            <person name="Grigoriev I.V."/>
        </authorList>
    </citation>
    <scope>NUCLEOTIDE SEQUENCE [LARGE SCALE GENOMIC DNA]</scope>
</reference>
<accession>D8S0E8</accession>
<gene>
    <name evidence="1" type="ORF">SELMODRAFT_416786</name>
</gene>
<protein>
    <submittedName>
        <fullName evidence="1">Uncharacterized protein</fullName>
    </submittedName>
</protein>
<dbReference type="Gramene" id="EFJ22041">
    <property type="protein sequence ID" value="EFJ22041"/>
    <property type="gene ID" value="SELMODRAFT_416786"/>
</dbReference>
<dbReference type="KEGG" id="smo:SELMODRAFT_416786"/>
<organism evidence="2">
    <name type="scientific">Selaginella moellendorffii</name>
    <name type="common">Spikemoss</name>
    <dbReference type="NCBI Taxonomy" id="88036"/>
    <lineage>
        <taxon>Eukaryota</taxon>
        <taxon>Viridiplantae</taxon>
        <taxon>Streptophyta</taxon>
        <taxon>Embryophyta</taxon>
        <taxon>Tracheophyta</taxon>
        <taxon>Lycopodiopsida</taxon>
        <taxon>Selaginellales</taxon>
        <taxon>Selaginellaceae</taxon>
        <taxon>Selaginella</taxon>
    </lineage>
</organism>
<dbReference type="AlphaFoldDB" id="D8S0E8"/>
<dbReference type="InParanoid" id="D8S0E8"/>
<dbReference type="Proteomes" id="UP000001514">
    <property type="component" value="Unassembled WGS sequence"/>
</dbReference>
<dbReference type="HOGENOM" id="CLU_1362443_0_0_1"/>